<dbReference type="EMBL" id="KY052838">
    <property type="protein sequence ID" value="ASF00495.1"/>
    <property type="molecule type" value="Genomic_DNA"/>
</dbReference>
<organism evidence="1">
    <name type="scientific">uncultured virus</name>
    <dbReference type="NCBI Taxonomy" id="340016"/>
    <lineage>
        <taxon>Viruses</taxon>
        <taxon>environmental samples</taxon>
    </lineage>
</organism>
<sequence>MTERVRLNGAKRSALKKGHWKVNLQTPCEQKDNLINAQTHFYKTQTDVHEICKQLVEERFPKADRDVMRKYNSSSGNRYNSTTFTTMDACFVLKNVQSGDAGETRINFGLGSDVSVALNHDKMIANGLNPFVECQSHKAGGTNNPQINTDRSANETWLNNNFNQLHGYGYEDRNPFALEVVNTGGCHSRAYAIQDWQDNLVLAFESARVELIQCHRMYYEYCKTNQDTMCTVIDQAKYLDEVQEYWTDIDESILVNGDNISTNLALVSEDRLAQLKAMANNRRAKDDIVVVSKLQNQA</sequence>
<evidence type="ECO:0000313" key="1">
    <source>
        <dbReference type="EMBL" id="ASF00495.1"/>
    </source>
</evidence>
<protein>
    <submittedName>
        <fullName evidence="1">Uncharacterized protein</fullName>
    </submittedName>
</protein>
<accession>A0A218MMI5</accession>
<name>A0A218MMI5_9VIRU</name>
<reference evidence="1" key="1">
    <citation type="submission" date="2016-10" db="EMBL/GenBank/DDBJ databases">
        <authorList>
            <person name="Varghese N."/>
        </authorList>
    </citation>
    <scope>NUCLEOTIDE SEQUENCE</scope>
</reference>
<reference evidence="1" key="2">
    <citation type="journal article" date="2017" name="Nat. Commun.">
        <title>Single-virus genomics reveals hidden cosmopolitan and abundant viruses.</title>
        <authorList>
            <person name="Martinez-Hernandez F."/>
            <person name="Fornas O."/>
            <person name="Lluesma Gomez M."/>
            <person name="Bolduc B."/>
            <person name="de la Cruz Pena M.J."/>
            <person name="Martinez J.M."/>
            <person name="Anton J."/>
            <person name="Gasol J.M."/>
            <person name="Rosselli R."/>
            <person name="Rodriguez-Valera F."/>
            <person name="Sullivan M.B."/>
            <person name="Acinas S.G."/>
            <person name="Martinez-Garcia M."/>
        </authorList>
    </citation>
    <scope>NUCLEOTIDE SEQUENCE</scope>
</reference>
<proteinExistence type="predicted"/>